<dbReference type="RefSeq" id="WP_012718241.1">
    <property type="nucleotide sequence ID" value="NC_012623.1"/>
</dbReference>
<dbReference type="HOGENOM" id="CLU_867721_0_0_2"/>
<gene>
    <name evidence="1" type="ordered locus">YN1551_3107</name>
</gene>
<accession>C3NFQ6</accession>
<evidence type="ECO:0000313" key="1">
    <source>
        <dbReference type="EMBL" id="ACP49990.1"/>
    </source>
</evidence>
<dbReference type="EMBL" id="CP001404">
    <property type="protein sequence ID" value="ACP49990.1"/>
    <property type="molecule type" value="Genomic_DNA"/>
</dbReference>
<organism evidence="1 2">
    <name type="scientific">Saccharolobus islandicus (strain Y.N.15.51 / Yellowstone #2)</name>
    <name type="common">Sulfolobus islandicus</name>
    <dbReference type="NCBI Taxonomy" id="419942"/>
    <lineage>
        <taxon>Archaea</taxon>
        <taxon>Thermoproteota</taxon>
        <taxon>Thermoprotei</taxon>
        <taxon>Sulfolobales</taxon>
        <taxon>Sulfolobaceae</taxon>
        <taxon>Saccharolobus</taxon>
    </lineage>
</organism>
<evidence type="ECO:0000313" key="2">
    <source>
        <dbReference type="Proteomes" id="UP000006818"/>
    </source>
</evidence>
<protein>
    <submittedName>
        <fullName evidence="1">Uncharacterized protein</fullName>
    </submittedName>
</protein>
<reference evidence="1 2" key="1">
    <citation type="journal article" date="2009" name="Proc. Natl. Acad. Sci. U.S.A.">
        <title>Biogeography of the Sulfolobus islandicus pan-genome.</title>
        <authorList>
            <person name="Reno M.L."/>
            <person name="Held N.L."/>
            <person name="Fields C.J."/>
            <person name="Burke P.V."/>
            <person name="Whitaker R.J."/>
        </authorList>
    </citation>
    <scope>NUCLEOTIDE SEQUENCE [LARGE SCALE GENOMIC DNA]</scope>
    <source>
        <strain evidence="2">Y.N.15.51 / Yellowstone #2</strain>
    </source>
</reference>
<dbReference type="GeneID" id="7811302"/>
<dbReference type="AlphaFoldDB" id="C3NFQ6"/>
<name>C3NFQ6_SACI1</name>
<sequence>MPSLFGRKVKVIHHIDHLHPTMKLAIKTILDSYLPDIIRGYGFRYADPKWGEPIFIPYGYLDGEYKDTIEAFKKIMEEINERKEDGLAKFKEWYPEAKFFDIYRFIQYSIPGTEEGYTPGIAVDPLIPYNYFKDGLNEVKDEIKGSVIVASPSLSSFTEFKFYDPIIGRRNEIVDAYIWLNELFHEQYDKDKMYDEKLGRYYMNVILDFLEEYGKNKRVNDIEGGDVLLVPIFVWGKDKVFDDNSNIVSAWKNSKLFTSSVFHEIEALPVILNKQYFDFILTRYSHMFNKIILLGNKKLPQIDKCSECPSSLRLLKVQKEGNFSKVFIARFLG</sequence>
<proteinExistence type="predicted"/>
<dbReference type="Proteomes" id="UP000006818">
    <property type="component" value="Chromosome"/>
</dbReference>
<dbReference type="KEGG" id="sin:YN1551_3107"/>